<dbReference type="EMBL" id="CAJFDI010000003">
    <property type="protein sequence ID" value="CAD5220399.1"/>
    <property type="molecule type" value="Genomic_DNA"/>
</dbReference>
<name>A0A1I7RZE6_BURXY</name>
<keyword evidence="4" id="KW-1185">Reference proteome</keyword>
<keyword evidence="1" id="KW-0472">Membrane</keyword>
<dbReference type="Proteomes" id="UP000095284">
    <property type="component" value="Unplaced"/>
</dbReference>
<evidence type="ECO:0000313" key="2">
    <source>
        <dbReference type="EMBL" id="CAD5220399.1"/>
    </source>
</evidence>
<reference evidence="5" key="1">
    <citation type="submission" date="2016-11" db="UniProtKB">
        <authorList>
            <consortium name="WormBaseParasite"/>
        </authorList>
    </citation>
    <scope>IDENTIFICATION</scope>
</reference>
<keyword evidence="1" id="KW-1133">Transmembrane helix</keyword>
<dbReference type="OrthoDB" id="10447643at2759"/>
<reference evidence="2" key="2">
    <citation type="submission" date="2020-09" db="EMBL/GenBank/DDBJ databases">
        <authorList>
            <person name="Kikuchi T."/>
        </authorList>
    </citation>
    <scope>NUCLEOTIDE SEQUENCE</scope>
    <source>
        <strain evidence="2">Ka4C1</strain>
    </source>
</reference>
<gene>
    <name evidence="2" type="ORF">BXYJ_LOCUS6159</name>
</gene>
<evidence type="ECO:0000256" key="1">
    <source>
        <dbReference type="SAM" id="Phobius"/>
    </source>
</evidence>
<evidence type="ECO:0000313" key="4">
    <source>
        <dbReference type="Proteomes" id="UP000659654"/>
    </source>
</evidence>
<accession>A0A1I7RZE6</accession>
<sequence length="120" mass="13998">MNIEKHIRTNYFFLGDFLHLRKMEYLWPISTHPFLYVSHALAAYIVSRELVLSEGYGNLTKRLLIISSAGFLWTRLQQRLSEFHLIVLVLSYFHYLISLSIATGVCVISDKIRHGKTKVE</sequence>
<keyword evidence="1" id="KW-0812">Transmembrane</keyword>
<proteinExistence type="predicted"/>
<protein>
    <submittedName>
        <fullName evidence="2">(pine wood nematode) hypothetical protein</fullName>
    </submittedName>
</protein>
<feature type="transmembrane region" description="Helical" evidence="1">
    <location>
        <begin position="83"/>
        <end position="108"/>
    </location>
</feature>
<evidence type="ECO:0000313" key="3">
    <source>
        <dbReference type="Proteomes" id="UP000095284"/>
    </source>
</evidence>
<organism evidence="3 5">
    <name type="scientific">Bursaphelenchus xylophilus</name>
    <name type="common">Pinewood nematode worm</name>
    <name type="synonym">Aphelenchoides xylophilus</name>
    <dbReference type="NCBI Taxonomy" id="6326"/>
    <lineage>
        <taxon>Eukaryota</taxon>
        <taxon>Metazoa</taxon>
        <taxon>Ecdysozoa</taxon>
        <taxon>Nematoda</taxon>
        <taxon>Chromadorea</taxon>
        <taxon>Rhabditida</taxon>
        <taxon>Tylenchina</taxon>
        <taxon>Tylenchomorpha</taxon>
        <taxon>Aphelenchoidea</taxon>
        <taxon>Aphelenchoididae</taxon>
        <taxon>Bursaphelenchus</taxon>
    </lineage>
</organism>
<dbReference type="AlphaFoldDB" id="A0A1I7RZE6"/>
<dbReference type="Proteomes" id="UP000659654">
    <property type="component" value="Unassembled WGS sequence"/>
</dbReference>
<dbReference type="Proteomes" id="UP000582659">
    <property type="component" value="Unassembled WGS sequence"/>
</dbReference>
<dbReference type="WBParaSite" id="BXY_0611600.1">
    <property type="protein sequence ID" value="BXY_0611600.1"/>
    <property type="gene ID" value="BXY_0611600"/>
</dbReference>
<evidence type="ECO:0000313" key="5">
    <source>
        <dbReference type="WBParaSite" id="BXY_0611600.1"/>
    </source>
</evidence>
<dbReference type="EMBL" id="CAJFCV020000003">
    <property type="protein sequence ID" value="CAG9106512.1"/>
    <property type="molecule type" value="Genomic_DNA"/>
</dbReference>
<feature type="transmembrane region" description="Helical" evidence="1">
    <location>
        <begin position="25"/>
        <end position="47"/>
    </location>
</feature>